<accession>A0ACB9C5I5</accession>
<protein>
    <submittedName>
        <fullName evidence="1">Uncharacterized protein</fullName>
    </submittedName>
</protein>
<organism evidence="1 2">
    <name type="scientific">Arctium lappa</name>
    <name type="common">Greater burdock</name>
    <name type="synonym">Lappa major</name>
    <dbReference type="NCBI Taxonomy" id="4217"/>
    <lineage>
        <taxon>Eukaryota</taxon>
        <taxon>Viridiplantae</taxon>
        <taxon>Streptophyta</taxon>
        <taxon>Embryophyta</taxon>
        <taxon>Tracheophyta</taxon>
        <taxon>Spermatophyta</taxon>
        <taxon>Magnoliopsida</taxon>
        <taxon>eudicotyledons</taxon>
        <taxon>Gunneridae</taxon>
        <taxon>Pentapetalae</taxon>
        <taxon>asterids</taxon>
        <taxon>campanulids</taxon>
        <taxon>Asterales</taxon>
        <taxon>Asteraceae</taxon>
        <taxon>Carduoideae</taxon>
        <taxon>Cardueae</taxon>
        <taxon>Arctiinae</taxon>
        <taxon>Arctium</taxon>
    </lineage>
</organism>
<keyword evidence="2" id="KW-1185">Reference proteome</keyword>
<name>A0ACB9C5I5_ARCLA</name>
<reference evidence="1 2" key="2">
    <citation type="journal article" date="2022" name="Mol. Ecol. Resour.">
        <title>The genomes of chicory, endive, great burdock and yacon provide insights into Asteraceae paleo-polyploidization history and plant inulin production.</title>
        <authorList>
            <person name="Fan W."/>
            <person name="Wang S."/>
            <person name="Wang H."/>
            <person name="Wang A."/>
            <person name="Jiang F."/>
            <person name="Liu H."/>
            <person name="Zhao H."/>
            <person name="Xu D."/>
            <person name="Zhang Y."/>
        </authorList>
    </citation>
    <scope>NUCLEOTIDE SEQUENCE [LARGE SCALE GENOMIC DNA]</scope>
    <source>
        <strain evidence="2">cv. Niubang</strain>
    </source>
</reference>
<evidence type="ECO:0000313" key="2">
    <source>
        <dbReference type="Proteomes" id="UP001055879"/>
    </source>
</evidence>
<comment type="caution">
    <text evidence="1">The sequence shown here is derived from an EMBL/GenBank/DDBJ whole genome shotgun (WGS) entry which is preliminary data.</text>
</comment>
<evidence type="ECO:0000313" key="1">
    <source>
        <dbReference type="EMBL" id="KAI3729533.1"/>
    </source>
</evidence>
<dbReference type="EMBL" id="CM042051">
    <property type="protein sequence ID" value="KAI3729533.1"/>
    <property type="molecule type" value="Genomic_DNA"/>
</dbReference>
<sequence length="126" mass="14727">MREQGERIPIFKQEIDHFTSVLNLERLRFILNLPAEIAREGRTTYDELPSDGDVFQGIREMGYIGQLTQVNHFKKNNLPPFYYTLFSVINRCLTAKIYGTDNASIHILKLFYSVVHDQHIDYASIF</sequence>
<gene>
    <name evidence="1" type="ORF">L6452_18194</name>
</gene>
<dbReference type="Proteomes" id="UP001055879">
    <property type="component" value="Linkage Group LG05"/>
</dbReference>
<reference evidence="2" key="1">
    <citation type="journal article" date="2022" name="Mol. Ecol. Resour.">
        <title>The genomes of chicory, endive, great burdock and yacon provide insights into Asteraceae palaeo-polyploidization history and plant inulin production.</title>
        <authorList>
            <person name="Fan W."/>
            <person name="Wang S."/>
            <person name="Wang H."/>
            <person name="Wang A."/>
            <person name="Jiang F."/>
            <person name="Liu H."/>
            <person name="Zhao H."/>
            <person name="Xu D."/>
            <person name="Zhang Y."/>
        </authorList>
    </citation>
    <scope>NUCLEOTIDE SEQUENCE [LARGE SCALE GENOMIC DNA]</scope>
    <source>
        <strain evidence="2">cv. Niubang</strain>
    </source>
</reference>
<proteinExistence type="predicted"/>